<reference evidence="12" key="1">
    <citation type="submission" date="2011-12" db="EMBL/GenBank/DDBJ databases">
        <title>Complete genome sequence of Streptomyces cattleya strain DSM 46488.</title>
        <authorList>
            <person name="Ou H.-Y."/>
            <person name="Li P."/>
            <person name="Zhao C."/>
            <person name="O'Hagan D."/>
            <person name="Deng Z."/>
        </authorList>
    </citation>
    <scope>NUCLEOTIDE SEQUENCE [LARGE SCALE GENOMIC DNA]</scope>
    <source>
        <strain evidence="12">ATCC 35852 / DSM 46488 / JCM 4925 / NBRC 14057 / NRRL 8057</strain>
    </source>
</reference>
<feature type="transmembrane region" description="Helical" evidence="8">
    <location>
        <begin position="495"/>
        <end position="517"/>
    </location>
</feature>
<evidence type="ECO:0000256" key="4">
    <source>
        <dbReference type="ARBA" id="ARBA00022989"/>
    </source>
</evidence>
<evidence type="ECO:0000313" key="11">
    <source>
        <dbReference type="EMBL" id="AEW92410.1"/>
    </source>
</evidence>
<dbReference type="Pfam" id="PF02687">
    <property type="entry name" value="FtsX"/>
    <property type="match status" value="2"/>
</dbReference>
<dbReference type="PATRIC" id="fig|1003195.29.peg.37"/>
<protein>
    <submittedName>
        <fullName evidence="11">ABC transporter integral membrane protein</fullName>
    </submittedName>
</protein>
<dbReference type="AlphaFoldDB" id="G8WVW4"/>
<comment type="similarity">
    <text evidence="6">Belongs to the ABC-4 integral membrane protein family.</text>
</comment>
<dbReference type="RefSeq" id="WP_014627204.1">
    <property type="nucleotide sequence ID" value="NC_016111.1"/>
</dbReference>
<evidence type="ECO:0000259" key="10">
    <source>
        <dbReference type="Pfam" id="PF12704"/>
    </source>
</evidence>
<evidence type="ECO:0000256" key="6">
    <source>
        <dbReference type="ARBA" id="ARBA00038076"/>
    </source>
</evidence>
<feature type="transmembrane region" description="Helical" evidence="8">
    <location>
        <begin position="813"/>
        <end position="832"/>
    </location>
</feature>
<sequence>MFRTAWRSVCAHKARLAMTVLAVALGTAFVCATLVLTATVSADVTRAYRAGPGGPDVVVRSDDTAGPPSRGEPALPRGTLERLRRLPEAAAVTGVATGYTAIGCPDGRPAGDGAASVGTGWTRLGPAPAAPRYTFTAGGSPSRPGEIAVDAATAARCGYRVGDTARISLTGPGLRARITGVLTTTDPATAAGGTLVVFDPATAQRRFAAPGRWTEIDVEAAHGVSARRLLDAATAVLPPHAVAVTGASLAADRALSARSSVDALCTTLLSFAAVALFVCCFLIANTFTMLVAQRTRETGLLRAVGASRRQVTARVLTEALVVGAAASLAGVAAGIALAAALRPYAGALDKGAALPSGGPLSVPWYTLAVPLLAGVATTLAASWLPARRAARIAPLAALRATHAPAPGRTTLVRGVVGALLTTSGVAAVLGGAAMRRVQDGAPVLTLGAVAATTGAVALLPLLLRPVHAVAAPALRATGTAGALAARTSARDVRRVCAAAAPLVIGVTLVAALTMVAAGSQAAADEQGAHVLTADYQVTMDDLGPLSDGVERTLAATPGVTATASVREASATVDGTDEYVTALPARAVPALLRPRFTAGGPRGFGGTGVLVSDDQATANGWTVGTRLPARLPDGTRVRLTVVGVYRSDDLLTGVLLDSAELAGHGTAVTKRVLVTTDRPAGPAVRAALSRALGDSPALRVDSSDDLSRASADATRRMLGLPYGLLGVSVAVAFLGIANTLALSVTERRREIGMLRAIGMDRAGVRAMVRWEAVFITFFGGAVGMALGVFVGWAAGRLLGGGLVGYSYALPVPRLLTVVAAAALAGVAASLWPAHRAARTEVLAAVGAE</sequence>
<dbReference type="Proteomes" id="UP000007842">
    <property type="component" value="Chromosome"/>
</dbReference>
<dbReference type="PANTHER" id="PTHR30572">
    <property type="entry name" value="MEMBRANE COMPONENT OF TRANSPORTER-RELATED"/>
    <property type="match status" value="1"/>
</dbReference>
<dbReference type="GO" id="GO:0005886">
    <property type="term" value="C:plasma membrane"/>
    <property type="evidence" value="ECO:0007669"/>
    <property type="project" value="UniProtKB-SubCell"/>
</dbReference>
<dbReference type="STRING" id="1003195.SCATT_00390"/>
<organism evidence="11 12">
    <name type="scientific">Streptantibioticus cattleyicolor (strain ATCC 35852 / DSM 46488 / JCM 4925 / NBRC 14057 / NRRL 8057)</name>
    <name type="common">Streptomyces cattleya</name>
    <dbReference type="NCBI Taxonomy" id="1003195"/>
    <lineage>
        <taxon>Bacteria</taxon>
        <taxon>Bacillati</taxon>
        <taxon>Actinomycetota</taxon>
        <taxon>Actinomycetes</taxon>
        <taxon>Kitasatosporales</taxon>
        <taxon>Streptomycetaceae</taxon>
        <taxon>Streptantibioticus</taxon>
    </lineage>
</organism>
<dbReference type="Pfam" id="PF12704">
    <property type="entry name" value="MacB_PCD"/>
    <property type="match status" value="1"/>
</dbReference>
<feature type="transmembrane region" description="Helical" evidence="8">
    <location>
        <begin position="362"/>
        <end position="384"/>
    </location>
</feature>
<feature type="transmembrane region" description="Helical" evidence="8">
    <location>
        <begin position="411"/>
        <end position="434"/>
    </location>
</feature>
<evidence type="ECO:0000256" key="8">
    <source>
        <dbReference type="SAM" id="Phobius"/>
    </source>
</evidence>
<feature type="domain" description="MacB-like periplasmic core" evidence="10">
    <location>
        <begin position="17"/>
        <end position="235"/>
    </location>
</feature>
<gene>
    <name evidence="11" type="ordered locus">SCATT_00390</name>
</gene>
<keyword evidence="12" id="KW-1185">Reference proteome</keyword>
<feature type="region of interest" description="Disordered" evidence="7">
    <location>
        <begin position="51"/>
        <end position="76"/>
    </location>
</feature>
<evidence type="ECO:0000256" key="2">
    <source>
        <dbReference type="ARBA" id="ARBA00022475"/>
    </source>
</evidence>
<evidence type="ECO:0000313" key="12">
    <source>
        <dbReference type="Proteomes" id="UP000007842"/>
    </source>
</evidence>
<feature type="transmembrane region" description="Helical" evidence="8">
    <location>
        <begin position="268"/>
        <end position="292"/>
    </location>
</feature>
<dbReference type="InterPro" id="IPR050250">
    <property type="entry name" value="Macrolide_Exporter_MacB"/>
</dbReference>
<dbReference type="SMR" id="G8WVW4"/>
<comment type="subcellular location">
    <subcellularLocation>
        <location evidence="1">Cell membrane</location>
        <topology evidence="1">Multi-pass membrane protein</topology>
    </subcellularLocation>
</comment>
<feature type="transmembrane region" description="Helical" evidence="8">
    <location>
        <begin position="721"/>
        <end position="744"/>
    </location>
</feature>
<proteinExistence type="inferred from homology"/>
<keyword evidence="4 8" id="KW-1133">Transmembrane helix</keyword>
<evidence type="ECO:0000256" key="7">
    <source>
        <dbReference type="SAM" id="MobiDB-lite"/>
    </source>
</evidence>
<feature type="transmembrane region" description="Helical" evidence="8">
    <location>
        <begin position="765"/>
        <end position="793"/>
    </location>
</feature>
<dbReference type="EMBL" id="CP003219">
    <property type="protein sequence ID" value="AEW92410.1"/>
    <property type="molecule type" value="Genomic_DNA"/>
</dbReference>
<evidence type="ECO:0000256" key="5">
    <source>
        <dbReference type="ARBA" id="ARBA00023136"/>
    </source>
</evidence>
<keyword evidence="2" id="KW-1003">Cell membrane</keyword>
<keyword evidence="3 8" id="KW-0812">Transmembrane</keyword>
<feature type="domain" description="ABC3 transporter permease C-terminal" evidence="9">
    <location>
        <begin position="723"/>
        <end position="839"/>
    </location>
</feature>
<keyword evidence="5 8" id="KW-0472">Membrane</keyword>
<dbReference type="InterPro" id="IPR003838">
    <property type="entry name" value="ABC3_permease_C"/>
</dbReference>
<dbReference type="OrthoDB" id="9780560at2"/>
<dbReference type="InterPro" id="IPR025857">
    <property type="entry name" value="MacB_PCD"/>
</dbReference>
<feature type="domain" description="ABC3 transporter permease C-terminal" evidence="9">
    <location>
        <begin position="270"/>
        <end position="394"/>
    </location>
</feature>
<evidence type="ECO:0000256" key="1">
    <source>
        <dbReference type="ARBA" id="ARBA00004651"/>
    </source>
</evidence>
<dbReference type="PANTHER" id="PTHR30572:SF4">
    <property type="entry name" value="ABC TRANSPORTER PERMEASE YTRF"/>
    <property type="match status" value="1"/>
</dbReference>
<evidence type="ECO:0000259" key="9">
    <source>
        <dbReference type="Pfam" id="PF02687"/>
    </source>
</evidence>
<dbReference type="eggNOG" id="COG3127">
    <property type="taxonomic scope" value="Bacteria"/>
</dbReference>
<dbReference type="GO" id="GO:0022857">
    <property type="term" value="F:transmembrane transporter activity"/>
    <property type="evidence" value="ECO:0007669"/>
    <property type="project" value="TreeGrafter"/>
</dbReference>
<name>G8WVW4_STREN</name>
<dbReference type="HOGENOM" id="CLU_012341_1_0_11"/>
<feature type="transmembrane region" description="Helical" evidence="8">
    <location>
        <begin position="440"/>
        <end position="463"/>
    </location>
</feature>
<evidence type="ECO:0000256" key="3">
    <source>
        <dbReference type="ARBA" id="ARBA00022692"/>
    </source>
</evidence>
<accession>G8WVW4</accession>
<dbReference type="KEGG" id="scy:SCATT_00390"/>
<feature type="transmembrane region" description="Helical" evidence="8">
    <location>
        <begin position="319"/>
        <end position="342"/>
    </location>
</feature>